<evidence type="ECO:0000313" key="2">
    <source>
        <dbReference type="EMBL" id="MBS4539664.1"/>
    </source>
</evidence>
<keyword evidence="3" id="KW-1185">Reference proteome</keyword>
<dbReference type="AlphaFoldDB" id="A0A942Z9Y5"/>
<dbReference type="RefSeq" id="WP_203367586.1">
    <property type="nucleotide sequence ID" value="NZ_WSFT01000053.1"/>
</dbReference>
<feature type="transmembrane region" description="Helical" evidence="1">
    <location>
        <begin position="7"/>
        <end position="26"/>
    </location>
</feature>
<dbReference type="Proteomes" id="UP000724672">
    <property type="component" value="Unassembled WGS sequence"/>
</dbReference>
<protein>
    <submittedName>
        <fullName evidence="2">Uncharacterized protein</fullName>
    </submittedName>
</protein>
<organism evidence="2 3">
    <name type="scientific">Anaeromonas frigoriresistens</name>
    <dbReference type="NCBI Taxonomy" id="2683708"/>
    <lineage>
        <taxon>Bacteria</taxon>
        <taxon>Bacillati</taxon>
        <taxon>Bacillota</taxon>
        <taxon>Tissierellia</taxon>
        <taxon>Tissierellales</taxon>
        <taxon>Thermohalobacteraceae</taxon>
        <taxon>Anaeromonas</taxon>
    </lineage>
</organism>
<keyword evidence="1" id="KW-0812">Transmembrane</keyword>
<evidence type="ECO:0000313" key="3">
    <source>
        <dbReference type="Proteomes" id="UP000724672"/>
    </source>
</evidence>
<comment type="caution">
    <text evidence="2">The sequence shown here is derived from an EMBL/GenBank/DDBJ whole genome shotgun (WGS) entry which is preliminary data.</text>
</comment>
<keyword evidence="1" id="KW-0472">Membrane</keyword>
<proteinExistence type="predicted"/>
<dbReference type="EMBL" id="WSFT01000053">
    <property type="protein sequence ID" value="MBS4539664.1"/>
    <property type="molecule type" value="Genomic_DNA"/>
</dbReference>
<accession>A0A942Z9Y5</accession>
<reference evidence="2" key="1">
    <citation type="submission" date="2019-12" db="EMBL/GenBank/DDBJ databases">
        <title>Clostridiaceae gen. nov. sp. nov., isolated from sediment in Xinjiang, China.</title>
        <authorList>
            <person name="Zhang R."/>
        </authorList>
    </citation>
    <scope>NUCLEOTIDE SEQUENCE</scope>
    <source>
        <strain evidence="2">D2Q-11</strain>
    </source>
</reference>
<name>A0A942Z9Y5_9FIRM</name>
<sequence>MKGIKNNINIILIGLGIITLIIEFNFYMFNGILGWFLTTLGVILIGLGIFYKSKNPLKLLFEIILELF</sequence>
<keyword evidence="1" id="KW-1133">Transmembrane helix</keyword>
<evidence type="ECO:0000256" key="1">
    <source>
        <dbReference type="SAM" id="Phobius"/>
    </source>
</evidence>
<gene>
    <name evidence="2" type="ORF">GOQ27_14415</name>
</gene>
<feature type="transmembrane region" description="Helical" evidence="1">
    <location>
        <begin position="32"/>
        <end position="51"/>
    </location>
</feature>